<keyword evidence="12" id="KW-1185">Reference proteome</keyword>
<gene>
    <name evidence="11" type="ORF">PHAECO_LOCUS6838</name>
</gene>
<feature type="transmembrane region" description="Helical" evidence="10">
    <location>
        <begin position="134"/>
        <end position="155"/>
    </location>
</feature>
<evidence type="ECO:0000256" key="9">
    <source>
        <dbReference type="ARBA" id="ARBA00023224"/>
    </source>
</evidence>
<keyword evidence="5" id="KW-0552">Olfaction</keyword>
<feature type="transmembrane region" description="Helical" evidence="10">
    <location>
        <begin position="34"/>
        <end position="53"/>
    </location>
</feature>
<proteinExistence type="predicted"/>
<dbReference type="PANTHER" id="PTHR21137:SF35">
    <property type="entry name" value="ODORANT RECEPTOR 19A-RELATED"/>
    <property type="match status" value="1"/>
</dbReference>
<evidence type="ECO:0000313" key="12">
    <source>
        <dbReference type="Proteomes" id="UP001153737"/>
    </source>
</evidence>
<evidence type="ECO:0000256" key="8">
    <source>
        <dbReference type="ARBA" id="ARBA00023170"/>
    </source>
</evidence>
<keyword evidence="4 10" id="KW-0812">Transmembrane</keyword>
<evidence type="ECO:0000256" key="2">
    <source>
        <dbReference type="ARBA" id="ARBA00022475"/>
    </source>
</evidence>
<reference evidence="11" key="2">
    <citation type="submission" date="2022-10" db="EMBL/GenBank/DDBJ databases">
        <authorList>
            <consortium name="ENA_rothamsted_submissions"/>
            <consortium name="culmorum"/>
            <person name="King R."/>
        </authorList>
    </citation>
    <scope>NUCLEOTIDE SEQUENCE</scope>
</reference>
<evidence type="ECO:0000256" key="6">
    <source>
        <dbReference type="ARBA" id="ARBA00022989"/>
    </source>
</evidence>
<evidence type="ECO:0000256" key="5">
    <source>
        <dbReference type="ARBA" id="ARBA00022725"/>
    </source>
</evidence>
<protein>
    <recommendedName>
        <fullName evidence="13">Odorant receptor</fullName>
    </recommendedName>
</protein>
<keyword evidence="8" id="KW-0675">Receptor</keyword>
<dbReference type="GO" id="GO:0005886">
    <property type="term" value="C:plasma membrane"/>
    <property type="evidence" value="ECO:0007669"/>
    <property type="project" value="UniProtKB-SubCell"/>
</dbReference>
<evidence type="ECO:0000256" key="7">
    <source>
        <dbReference type="ARBA" id="ARBA00023136"/>
    </source>
</evidence>
<evidence type="ECO:0000256" key="4">
    <source>
        <dbReference type="ARBA" id="ARBA00022692"/>
    </source>
</evidence>
<comment type="subcellular location">
    <subcellularLocation>
        <location evidence="1">Cell membrane</location>
        <topology evidence="1">Multi-pass membrane protein</topology>
    </subcellularLocation>
</comment>
<dbReference type="GO" id="GO:0004984">
    <property type="term" value="F:olfactory receptor activity"/>
    <property type="evidence" value="ECO:0007669"/>
    <property type="project" value="InterPro"/>
</dbReference>
<dbReference type="AlphaFoldDB" id="A0A9N9X2T6"/>
<evidence type="ECO:0000313" key="11">
    <source>
        <dbReference type="EMBL" id="CAG9819146.1"/>
    </source>
</evidence>
<dbReference type="EMBL" id="OU896708">
    <property type="protein sequence ID" value="CAG9819146.1"/>
    <property type="molecule type" value="Genomic_DNA"/>
</dbReference>
<evidence type="ECO:0000256" key="3">
    <source>
        <dbReference type="ARBA" id="ARBA00022606"/>
    </source>
</evidence>
<dbReference type="InterPro" id="IPR004117">
    <property type="entry name" value="7tm6_olfct_rcpt"/>
</dbReference>
<dbReference type="PANTHER" id="PTHR21137">
    <property type="entry name" value="ODORANT RECEPTOR"/>
    <property type="match status" value="1"/>
</dbReference>
<accession>A0A9N9X2T6</accession>
<dbReference type="GO" id="GO:0007165">
    <property type="term" value="P:signal transduction"/>
    <property type="evidence" value="ECO:0007669"/>
    <property type="project" value="UniProtKB-KW"/>
</dbReference>
<evidence type="ECO:0000256" key="1">
    <source>
        <dbReference type="ARBA" id="ARBA00004651"/>
    </source>
</evidence>
<feature type="transmembrane region" description="Helical" evidence="10">
    <location>
        <begin position="186"/>
        <end position="208"/>
    </location>
</feature>
<name>A0A9N9X2T6_PHACE</name>
<dbReference type="Proteomes" id="UP001153737">
    <property type="component" value="Chromosome 2"/>
</dbReference>
<reference evidence="11" key="1">
    <citation type="submission" date="2022-01" db="EMBL/GenBank/DDBJ databases">
        <authorList>
            <person name="King R."/>
        </authorList>
    </citation>
    <scope>NUCLEOTIDE SEQUENCE</scope>
</reference>
<keyword evidence="3" id="KW-0716">Sensory transduction</keyword>
<keyword evidence="7 10" id="KW-0472">Membrane</keyword>
<keyword evidence="2" id="KW-1003">Cell membrane</keyword>
<sequence length="279" mass="32131">MSDTYAEDFFVINRWILKCAGMWRPETKNENIRILYTAYVTGIFLFVNIFFTGTEFLSLISTFGHEYDFIKNVSFLLTHLMGAVKVVFFYFCGDKLKKIMSTLENSELRYGSCPKKGFFPGAISESFKKVGIRYTLLFFMLAHATLMSSYVPPLITAVRHIEGNLEKPLPERLPYYSWMPFRFDTAGLYIIALGYQAIPMFSYAYSIVGMDTLFMNMMNCIGMNLEIVQGAFLTVHERVSENIIGPLLSPDGLYNSEKLRIALNHEMKKISIHLQIIYE</sequence>
<dbReference type="GO" id="GO:0005549">
    <property type="term" value="F:odorant binding"/>
    <property type="evidence" value="ECO:0007669"/>
    <property type="project" value="InterPro"/>
</dbReference>
<dbReference type="OrthoDB" id="6597368at2759"/>
<evidence type="ECO:0000256" key="10">
    <source>
        <dbReference type="SAM" id="Phobius"/>
    </source>
</evidence>
<feature type="transmembrane region" description="Helical" evidence="10">
    <location>
        <begin position="73"/>
        <end position="92"/>
    </location>
</feature>
<keyword evidence="6 10" id="KW-1133">Transmembrane helix</keyword>
<organism evidence="11 12">
    <name type="scientific">Phaedon cochleariae</name>
    <name type="common">Mustard beetle</name>
    <dbReference type="NCBI Taxonomy" id="80249"/>
    <lineage>
        <taxon>Eukaryota</taxon>
        <taxon>Metazoa</taxon>
        <taxon>Ecdysozoa</taxon>
        <taxon>Arthropoda</taxon>
        <taxon>Hexapoda</taxon>
        <taxon>Insecta</taxon>
        <taxon>Pterygota</taxon>
        <taxon>Neoptera</taxon>
        <taxon>Endopterygota</taxon>
        <taxon>Coleoptera</taxon>
        <taxon>Polyphaga</taxon>
        <taxon>Cucujiformia</taxon>
        <taxon>Chrysomeloidea</taxon>
        <taxon>Chrysomelidae</taxon>
        <taxon>Chrysomelinae</taxon>
        <taxon>Chrysomelini</taxon>
        <taxon>Phaedon</taxon>
    </lineage>
</organism>
<evidence type="ECO:0008006" key="13">
    <source>
        <dbReference type="Google" id="ProtNLM"/>
    </source>
</evidence>
<keyword evidence="9" id="KW-0807">Transducer</keyword>